<evidence type="ECO:0000259" key="3">
    <source>
        <dbReference type="Pfam" id="PF14343"/>
    </source>
</evidence>
<feature type="signal peptide" evidence="2">
    <location>
        <begin position="1"/>
        <end position="18"/>
    </location>
</feature>
<gene>
    <name evidence="4" type="ORF">JK636_13305</name>
</gene>
<dbReference type="Proteomes" id="UP000632377">
    <property type="component" value="Unassembled WGS sequence"/>
</dbReference>
<evidence type="ECO:0000256" key="2">
    <source>
        <dbReference type="SAM" id="SignalP"/>
    </source>
</evidence>
<sequence length="182" mass="20293">MKRYKKIFALIIVLSLLAGCNKTPIQNVKSNSQINNDTASAKEPGKNENSSNETKKGITMNKISFEEVSAGNLPSNLDTSIKVLKANRGYLITEYNDWYYITVFSGKKSTGGYSIKVLSVEDNEGKTNIVVEEKSPKQQDIVTQAITYPYTVVKLKGITPNITIKNTKGETLEKVLKEEQMY</sequence>
<dbReference type="GO" id="GO:0006508">
    <property type="term" value="P:proteolysis"/>
    <property type="evidence" value="ECO:0007669"/>
    <property type="project" value="UniProtKB-KW"/>
</dbReference>
<feature type="region of interest" description="Disordered" evidence="1">
    <location>
        <begin position="28"/>
        <end position="56"/>
    </location>
</feature>
<comment type="caution">
    <text evidence="4">The sequence shown here is derived from an EMBL/GenBank/DDBJ whole genome shotgun (WGS) entry which is preliminary data.</text>
</comment>
<feature type="chain" id="PRO_5046030849" evidence="2">
    <location>
        <begin position="19"/>
        <end position="182"/>
    </location>
</feature>
<keyword evidence="5" id="KW-1185">Reference proteome</keyword>
<dbReference type="Pfam" id="PF14343">
    <property type="entry name" value="PrcB_C"/>
    <property type="match status" value="1"/>
</dbReference>
<keyword evidence="4" id="KW-0645">Protease</keyword>
<evidence type="ECO:0000313" key="4">
    <source>
        <dbReference type="EMBL" id="MBL4936735.1"/>
    </source>
</evidence>
<feature type="compositionally biased region" description="Polar residues" evidence="1">
    <location>
        <begin position="28"/>
        <end position="39"/>
    </location>
</feature>
<keyword evidence="4" id="KW-0378">Hydrolase</keyword>
<name>A0ABS1TBL6_9CLOT</name>
<organism evidence="4 5">
    <name type="scientific">Clostridium rhizosphaerae</name>
    <dbReference type="NCBI Taxonomy" id="2803861"/>
    <lineage>
        <taxon>Bacteria</taxon>
        <taxon>Bacillati</taxon>
        <taxon>Bacillota</taxon>
        <taxon>Clostridia</taxon>
        <taxon>Eubacteriales</taxon>
        <taxon>Clostridiaceae</taxon>
        <taxon>Clostridium</taxon>
    </lineage>
</organism>
<accession>A0ABS1TBL6</accession>
<dbReference type="PROSITE" id="PS51257">
    <property type="entry name" value="PROKAR_LIPOPROTEIN"/>
    <property type="match status" value="1"/>
</dbReference>
<evidence type="ECO:0000313" key="5">
    <source>
        <dbReference type="Proteomes" id="UP000632377"/>
    </source>
</evidence>
<dbReference type="RefSeq" id="WP_202749491.1">
    <property type="nucleotide sequence ID" value="NZ_JAESWC010000008.1"/>
</dbReference>
<reference evidence="4 5" key="1">
    <citation type="submission" date="2021-01" db="EMBL/GenBank/DDBJ databases">
        <title>Genome public.</title>
        <authorList>
            <person name="Liu C."/>
            <person name="Sun Q."/>
        </authorList>
    </citation>
    <scope>NUCLEOTIDE SEQUENCE [LARGE SCALE GENOMIC DNA]</scope>
    <source>
        <strain evidence="4 5">YIM B02515</strain>
    </source>
</reference>
<proteinExistence type="predicted"/>
<feature type="domain" description="PrcB C-terminal" evidence="3">
    <location>
        <begin position="100"/>
        <end position="155"/>
    </location>
</feature>
<dbReference type="InterPro" id="IPR025748">
    <property type="entry name" value="PrcB_C_dom"/>
</dbReference>
<evidence type="ECO:0000256" key="1">
    <source>
        <dbReference type="SAM" id="MobiDB-lite"/>
    </source>
</evidence>
<dbReference type="EMBL" id="JAESWC010000008">
    <property type="protein sequence ID" value="MBL4936735.1"/>
    <property type="molecule type" value="Genomic_DNA"/>
</dbReference>
<dbReference type="GO" id="GO:0008233">
    <property type="term" value="F:peptidase activity"/>
    <property type="evidence" value="ECO:0007669"/>
    <property type="project" value="UniProtKB-KW"/>
</dbReference>
<protein>
    <submittedName>
        <fullName evidence="4">Protease complex subunit PrcB family protein</fullName>
    </submittedName>
</protein>
<keyword evidence="2" id="KW-0732">Signal</keyword>